<dbReference type="Gene3D" id="3.10.129.10">
    <property type="entry name" value="Hotdog Thioesterase"/>
    <property type="match status" value="1"/>
</dbReference>
<dbReference type="EMBL" id="JAUSUL010000001">
    <property type="protein sequence ID" value="MDQ0314531.1"/>
    <property type="molecule type" value="Genomic_DNA"/>
</dbReference>
<reference evidence="1" key="1">
    <citation type="submission" date="2023-07" db="EMBL/GenBank/DDBJ databases">
        <title>Genomic Encyclopedia of Type Strains, Phase IV (KMG-IV): sequencing the most valuable type-strain genomes for metagenomic binning, comparative biology and taxonomic classification.</title>
        <authorList>
            <person name="Goeker M."/>
        </authorList>
    </citation>
    <scope>NUCLEOTIDE SEQUENCE</scope>
    <source>
        <strain evidence="1">DSM 21202</strain>
    </source>
</reference>
<dbReference type="CDD" id="cd00586">
    <property type="entry name" value="4HBT"/>
    <property type="match status" value="1"/>
</dbReference>
<dbReference type="AlphaFoldDB" id="A0AAE4AQW0"/>
<gene>
    <name evidence="1" type="ORF">J2S73_000968</name>
</gene>
<accession>A0AAE4AQW0</accession>
<comment type="caution">
    <text evidence="1">The sequence shown here is derived from an EMBL/GenBank/DDBJ whole genome shotgun (WGS) entry which is preliminary data.</text>
</comment>
<evidence type="ECO:0000313" key="1">
    <source>
        <dbReference type="EMBL" id="MDQ0314531.1"/>
    </source>
</evidence>
<dbReference type="Proteomes" id="UP001229244">
    <property type="component" value="Unassembled WGS sequence"/>
</dbReference>
<dbReference type="SUPFAM" id="SSF54637">
    <property type="entry name" value="Thioesterase/thiol ester dehydrase-isomerase"/>
    <property type="match status" value="1"/>
</dbReference>
<organism evidence="1 2">
    <name type="scientific">Amorphus orientalis</name>
    <dbReference type="NCBI Taxonomy" id="649198"/>
    <lineage>
        <taxon>Bacteria</taxon>
        <taxon>Pseudomonadati</taxon>
        <taxon>Pseudomonadota</taxon>
        <taxon>Alphaproteobacteria</taxon>
        <taxon>Hyphomicrobiales</taxon>
        <taxon>Amorphaceae</taxon>
        <taxon>Amorphus</taxon>
    </lineage>
</organism>
<dbReference type="Pfam" id="PF13279">
    <property type="entry name" value="4HBT_2"/>
    <property type="match status" value="1"/>
</dbReference>
<keyword evidence="2" id="KW-1185">Reference proteome</keyword>
<sequence length="147" mass="15997">MDTTPATDLELGAFVVHPWHIDQFGHMNVRWYAHAFDDASFLLWQRLGLTLSEMVEAYGVHTVTLSATTGFLAELNAGDCVRSVGGVVRLGTKSITLGFKLVGYDGTEHATYETVEVFVDARTHKSVAMPDEVRAKLETVAAPSAGQ</sequence>
<proteinExistence type="predicted"/>
<dbReference type="EC" id="3.1.2.-" evidence="1"/>
<keyword evidence="1" id="KW-0378">Hydrolase</keyword>
<dbReference type="RefSeq" id="WP_306884310.1">
    <property type="nucleotide sequence ID" value="NZ_JAUSUL010000001.1"/>
</dbReference>
<dbReference type="InterPro" id="IPR029069">
    <property type="entry name" value="HotDog_dom_sf"/>
</dbReference>
<protein>
    <submittedName>
        <fullName evidence="1">Acyl-CoA thioester hydrolase</fullName>
        <ecNumber evidence="1">3.1.2.-</ecNumber>
    </submittedName>
</protein>
<dbReference type="GO" id="GO:0016787">
    <property type="term" value="F:hydrolase activity"/>
    <property type="evidence" value="ECO:0007669"/>
    <property type="project" value="UniProtKB-KW"/>
</dbReference>
<evidence type="ECO:0000313" key="2">
    <source>
        <dbReference type="Proteomes" id="UP001229244"/>
    </source>
</evidence>
<name>A0AAE4AQW0_9HYPH</name>